<sequence length="725" mass="82068">MQPKIVKLPNIGIGVAAYFAVLLAFWTSSQFSIHHEQYQLISVVASVVISAVLVFHLKVLLPIVLAFLSYYLHVGRPFEVALLYSLLLPLLPIATALLFIQIEKRLEGDSAMKRLLAYAVTFGLFYPLMSTLMISVISALTEQLHMTREFLLYSVLGSALTQLTVTPALVILLAMLLKNERHEYLILDKLLRRSSKTSPSYWLWLLCCISLMAVAIQHPSSFALYSSCFVLLVLVIVGFGKHGLVRPLFMGTLSILVMANDSLNRVNTYQILDEQFFGLLLILNVVTVLGYFVGGYAIKHYELAQQQIRAERIDPYTGLFNLSQLEEDLTTIPKAVLIYLDLSPTLSRLSELGHDGKAQLIGQIYQFVNRNQDENAKCYRPPFSTGVLGFIEGDERMKPFVAEMAQRLDNFQFYWRGTSISLVSPTLHCVVVKHGEDLTDVVSHLCEHQGSNQQVNWIDGEAIAESQIDKLAYIQRVFKNNEFELYCQRYMKLADPSSQQLSFEVLTRVKTSQDSRLLPSEFFPLINQFGLEVQLDQWVVEQTFRLLNEQVRNWCRVEKCAVNLTARSLAMAGLSAWIIEKAHQYQVPLDKICFEVTESSALQNEEQAIETLKVLRAAGCKIALDDFGTGYASFAYLRRLPLDIVKIDGEFIKDLPTNETDRLIVESISNVANDIGLETVAEFVESEQHIEMLKQWHITYAQGFGVYKPQPLAQVLREFETSSVV</sequence>
<feature type="domain" description="EAL" evidence="2">
    <location>
        <begin position="467"/>
        <end position="723"/>
    </location>
</feature>
<feature type="transmembrane region" description="Helical" evidence="1">
    <location>
        <begin position="83"/>
        <end position="103"/>
    </location>
</feature>
<proteinExistence type="predicted"/>
<evidence type="ECO:0000259" key="2">
    <source>
        <dbReference type="PROSITE" id="PS50883"/>
    </source>
</evidence>
<dbReference type="PANTHER" id="PTHR33121">
    <property type="entry name" value="CYCLIC DI-GMP PHOSPHODIESTERASE PDEF"/>
    <property type="match status" value="1"/>
</dbReference>
<dbReference type="SUPFAM" id="SSF141868">
    <property type="entry name" value="EAL domain-like"/>
    <property type="match status" value="1"/>
</dbReference>
<dbReference type="SMART" id="SM00052">
    <property type="entry name" value="EAL"/>
    <property type="match status" value="1"/>
</dbReference>
<dbReference type="CDD" id="cd01948">
    <property type="entry name" value="EAL"/>
    <property type="match status" value="1"/>
</dbReference>
<keyword evidence="1" id="KW-1133">Transmembrane helix</keyword>
<evidence type="ECO:0000313" key="3">
    <source>
        <dbReference type="EMBL" id="POB50052.1"/>
    </source>
</evidence>
<dbReference type="EMBL" id="PDGH01000017">
    <property type="protein sequence ID" value="POB50052.1"/>
    <property type="molecule type" value="Genomic_DNA"/>
</dbReference>
<feature type="transmembrane region" description="Helical" evidence="1">
    <location>
        <begin position="38"/>
        <end position="71"/>
    </location>
</feature>
<dbReference type="InterPro" id="IPR035919">
    <property type="entry name" value="EAL_sf"/>
</dbReference>
<feature type="transmembrane region" description="Helical" evidence="1">
    <location>
        <begin position="276"/>
        <end position="298"/>
    </location>
</feature>
<dbReference type="InterPro" id="IPR050706">
    <property type="entry name" value="Cyclic-di-GMP_PDE-like"/>
</dbReference>
<feature type="transmembrane region" description="Helical" evidence="1">
    <location>
        <begin position="6"/>
        <end position="26"/>
    </location>
</feature>
<feature type="transmembrane region" description="Helical" evidence="1">
    <location>
        <begin position="198"/>
        <end position="216"/>
    </location>
</feature>
<dbReference type="RefSeq" id="WP_103199636.1">
    <property type="nucleotide sequence ID" value="NZ_JASMUA010000001.1"/>
</dbReference>
<dbReference type="GO" id="GO:0071111">
    <property type="term" value="F:cyclic-guanylate-specific phosphodiesterase activity"/>
    <property type="evidence" value="ECO:0007669"/>
    <property type="project" value="InterPro"/>
</dbReference>
<protein>
    <submittedName>
        <fullName evidence="3">Diguanylate phosphodiesterase</fullName>
    </submittedName>
</protein>
<dbReference type="Pfam" id="PF00563">
    <property type="entry name" value="EAL"/>
    <property type="match status" value="1"/>
</dbReference>
<accession>A0A2S3R8K4</accession>
<dbReference type="PANTHER" id="PTHR33121:SF23">
    <property type="entry name" value="CYCLIC DI-GMP PHOSPHODIESTERASE PDEB"/>
    <property type="match status" value="1"/>
</dbReference>
<dbReference type="Gene3D" id="3.20.20.450">
    <property type="entry name" value="EAL domain"/>
    <property type="match status" value="1"/>
</dbReference>
<feature type="transmembrane region" description="Helical" evidence="1">
    <location>
        <begin position="115"/>
        <end position="138"/>
    </location>
</feature>
<dbReference type="Proteomes" id="UP000237466">
    <property type="component" value="Unassembled WGS sequence"/>
</dbReference>
<dbReference type="PROSITE" id="PS50883">
    <property type="entry name" value="EAL"/>
    <property type="match status" value="1"/>
</dbReference>
<gene>
    <name evidence="3" type="ORF">CRN52_01210</name>
</gene>
<name>A0A2S3R8K4_VIBVL</name>
<dbReference type="AlphaFoldDB" id="A0A2S3R8K4"/>
<keyword evidence="1" id="KW-0472">Membrane</keyword>
<feature type="transmembrane region" description="Helical" evidence="1">
    <location>
        <begin position="222"/>
        <end position="240"/>
    </location>
</feature>
<evidence type="ECO:0000256" key="1">
    <source>
        <dbReference type="SAM" id="Phobius"/>
    </source>
</evidence>
<organism evidence="3 4">
    <name type="scientific">Vibrio vulnificus</name>
    <dbReference type="NCBI Taxonomy" id="672"/>
    <lineage>
        <taxon>Bacteria</taxon>
        <taxon>Pseudomonadati</taxon>
        <taxon>Pseudomonadota</taxon>
        <taxon>Gammaproteobacteria</taxon>
        <taxon>Vibrionales</taxon>
        <taxon>Vibrionaceae</taxon>
        <taxon>Vibrio</taxon>
    </lineage>
</organism>
<evidence type="ECO:0000313" key="4">
    <source>
        <dbReference type="Proteomes" id="UP000237466"/>
    </source>
</evidence>
<feature type="transmembrane region" description="Helical" evidence="1">
    <location>
        <begin position="150"/>
        <end position="177"/>
    </location>
</feature>
<dbReference type="InterPro" id="IPR001633">
    <property type="entry name" value="EAL_dom"/>
</dbReference>
<comment type="caution">
    <text evidence="3">The sequence shown here is derived from an EMBL/GenBank/DDBJ whole genome shotgun (WGS) entry which is preliminary data.</text>
</comment>
<reference evidence="3 4" key="1">
    <citation type="journal article" date="2018" name="Front. Microbiol.">
        <title>Phylogeny of Vibrio vulnificus from the Analysis of the Core-Genome: Implications for Intra-Species Taxonomy.</title>
        <authorList>
            <person name="Roig F.J."/>
            <person name="Gonzalez-Candelas F."/>
            <person name="Sanjuan E."/>
            <person name="Fouz B."/>
            <person name="Feil E.J."/>
            <person name="Llorens C."/>
            <person name="Baker-Austin C."/>
            <person name="Oliver J.D."/>
            <person name="Danin-Poleg Y."/>
            <person name="Gibas C.J."/>
            <person name="Kashi Y."/>
            <person name="Gulig P.A."/>
            <person name="Morrison S.S."/>
            <person name="Amaro C."/>
        </authorList>
    </citation>
    <scope>NUCLEOTIDE SEQUENCE [LARGE SCALE GENOMIC DNA]</scope>
    <source>
        <strain evidence="3 4">CECT4608</strain>
    </source>
</reference>
<keyword evidence="1" id="KW-0812">Transmembrane</keyword>